<evidence type="ECO:0000256" key="6">
    <source>
        <dbReference type="ARBA" id="ARBA00023288"/>
    </source>
</evidence>
<feature type="region of interest" description="Disordered" evidence="7">
    <location>
        <begin position="1"/>
        <end position="24"/>
    </location>
</feature>
<dbReference type="PANTHER" id="PTHR10498:SF10">
    <property type="entry name" value="PALM2 AND AKAP2 FUSION-RELATED"/>
    <property type="match status" value="1"/>
</dbReference>
<organism evidence="8">
    <name type="scientific">Iconisemion striatum</name>
    <dbReference type="NCBI Taxonomy" id="60296"/>
    <lineage>
        <taxon>Eukaryota</taxon>
        <taxon>Metazoa</taxon>
        <taxon>Chordata</taxon>
        <taxon>Craniata</taxon>
        <taxon>Vertebrata</taxon>
        <taxon>Euteleostomi</taxon>
        <taxon>Actinopterygii</taxon>
        <taxon>Neopterygii</taxon>
        <taxon>Teleostei</taxon>
        <taxon>Neoteleostei</taxon>
        <taxon>Acanthomorphata</taxon>
        <taxon>Ovalentaria</taxon>
        <taxon>Atherinomorphae</taxon>
        <taxon>Cyprinodontiformes</taxon>
        <taxon>Nothobranchiidae</taxon>
        <taxon>Iconisemion</taxon>
    </lineage>
</organism>
<keyword evidence="2" id="KW-1003">Cell membrane</keyword>
<dbReference type="GO" id="GO:0005886">
    <property type="term" value="C:plasma membrane"/>
    <property type="evidence" value="ECO:0007669"/>
    <property type="project" value="UniProtKB-SubCell"/>
</dbReference>
<protein>
    <submittedName>
        <fullName evidence="8">Si:ch211-12e13.12</fullName>
    </submittedName>
</protein>
<keyword evidence="6" id="KW-0449">Lipoprotein</keyword>
<evidence type="ECO:0000256" key="2">
    <source>
        <dbReference type="ARBA" id="ARBA00022475"/>
    </source>
</evidence>
<evidence type="ECO:0000256" key="1">
    <source>
        <dbReference type="ARBA" id="ARBA00004342"/>
    </source>
</evidence>
<evidence type="ECO:0000256" key="7">
    <source>
        <dbReference type="SAM" id="MobiDB-lite"/>
    </source>
</evidence>
<gene>
    <name evidence="8" type="primary">SI:CH211-12E13.12</name>
</gene>
<feature type="region of interest" description="Disordered" evidence="7">
    <location>
        <begin position="81"/>
        <end position="100"/>
    </location>
</feature>
<keyword evidence="5" id="KW-0472">Membrane</keyword>
<evidence type="ECO:0000256" key="4">
    <source>
        <dbReference type="ARBA" id="ARBA00023054"/>
    </source>
</evidence>
<evidence type="ECO:0000313" key="8">
    <source>
        <dbReference type="EMBL" id="SBP14063.1"/>
    </source>
</evidence>
<keyword evidence="4" id="KW-0175">Coiled coil</keyword>
<dbReference type="PANTHER" id="PTHR10498">
    <property type="entry name" value="PARALEMMIN-RELATED"/>
    <property type="match status" value="1"/>
</dbReference>
<proteinExistence type="predicted"/>
<comment type="subcellular location">
    <subcellularLocation>
        <location evidence="1">Cell membrane</location>
        <topology evidence="1">Lipid-anchor</topology>
        <orientation evidence="1">Cytoplasmic side</orientation>
    </subcellularLocation>
</comment>
<dbReference type="AlphaFoldDB" id="A0A1A7X7Z8"/>
<reference evidence="8" key="2">
    <citation type="submission" date="2016-06" db="EMBL/GenBank/DDBJ databases">
        <title>The genome of a short-lived fish provides insights into sex chromosome evolution and the genetic control of aging.</title>
        <authorList>
            <person name="Reichwald K."/>
            <person name="Felder M."/>
            <person name="Petzold A."/>
            <person name="Koch P."/>
            <person name="Groth M."/>
            <person name="Platzer M."/>
        </authorList>
    </citation>
    <scope>NUCLEOTIDE SEQUENCE</scope>
    <source>
        <tissue evidence="8">Brain</tissue>
    </source>
</reference>
<feature type="compositionally biased region" description="Low complexity" evidence="7">
    <location>
        <begin position="10"/>
        <end position="22"/>
    </location>
</feature>
<evidence type="ECO:0000256" key="5">
    <source>
        <dbReference type="ARBA" id="ARBA00023136"/>
    </source>
</evidence>
<keyword evidence="3" id="KW-0597">Phosphoprotein</keyword>
<dbReference type="EMBL" id="HADW01012663">
    <property type="protein sequence ID" value="SBP14063.1"/>
    <property type="molecule type" value="Transcribed_RNA"/>
</dbReference>
<accession>A0A1A7X7Z8</accession>
<reference evidence="8" key="1">
    <citation type="submission" date="2016-05" db="EMBL/GenBank/DDBJ databases">
        <authorList>
            <person name="Lavstsen T."/>
            <person name="Jespersen J.S."/>
        </authorList>
    </citation>
    <scope>NUCLEOTIDE SEQUENCE</scope>
    <source>
        <tissue evidence="8">Brain</tissue>
    </source>
</reference>
<sequence length="209" mass="22353">MRRRGGDTASVPLSSPTGSSSVQVHHDCQLVAFRRNPGNGPAMENDSHTRRELLTGQGGASEINLIDESVLRKSFIVMESSSQVHSGPEDNTDPHESLTESSTITYVDAYTTDESMENHSVQGLGSTCVREFVLIDDDEDGDMSLREKTVTDLSAMDGRAADLVCGRLLSTSSGSLSETKEEASAHEAAPPEQVGAASRNKSCCFCTVL</sequence>
<evidence type="ECO:0000256" key="3">
    <source>
        <dbReference type="ARBA" id="ARBA00022553"/>
    </source>
</evidence>
<name>A0A1A7X7Z8_9TELE</name>